<comment type="caution">
    <text evidence="1">The sequence shown here is derived from an EMBL/GenBank/DDBJ whole genome shotgun (WGS) entry which is preliminary data.</text>
</comment>
<keyword evidence="3" id="KW-1185">Reference proteome</keyword>
<dbReference type="EMBL" id="LMVN01000007">
    <property type="protein sequence ID" value="PAV07827.1"/>
    <property type="molecule type" value="Genomic_DNA"/>
</dbReference>
<dbReference type="EMBL" id="LWMS01000042">
    <property type="protein sequence ID" value="PWL07991.1"/>
    <property type="molecule type" value="Genomic_DNA"/>
</dbReference>
<dbReference type="Proteomes" id="UP000246004">
    <property type="component" value="Unassembled WGS sequence"/>
</dbReference>
<dbReference type="AlphaFoldDB" id="A0A2A2HEL3"/>
<protein>
    <submittedName>
        <fullName evidence="2">Glycosyl transferases group 1</fullName>
    </submittedName>
</protein>
<dbReference type="GO" id="GO:0016740">
    <property type="term" value="F:transferase activity"/>
    <property type="evidence" value="ECO:0007669"/>
    <property type="project" value="UniProtKB-KW"/>
</dbReference>
<dbReference type="Pfam" id="PF13692">
    <property type="entry name" value="Glyco_trans_1_4"/>
    <property type="match status" value="1"/>
</dbReference>
<name>A0A2A2HEL3_9EURY</name>
<evidence type="ECO:0000313" key="1">
    <source>
        <dbReference type="EMBL" id="PAV07827.1"/>
    </source>
</evidence>
<dbReference type="CDD" id="cd03801">
    <property type="entry name" value="GT4_PimA-like"/>
    <property type="match status" value="1"/>
</dbReference>
<dbReference type="Proteomes" id="UP000217528">
    <property type="component" value="Unassembled WGS sequence"/>
</dbReference>
<dbReference type="OrthoDB" id="226389at2157"/>
<evidence type="ECO:0000313" key="4">
    <source>
        <dbReference type="Proteomes" id="UP000246004"/>
    </source>
</evidence>
<dbReference type="PANTHER" id="PTHR12526">
    <property type="entry name" value="GLYCOSYLTRANSFERASE"/>
    <property type="match status" value="1"/>
</dbReference>
<dbReference type="SUPFAM" id="SSF53756">
    <property type="entry name" value="UDP-Glycosyltransferase/glycogen phosphorylase"/>
    <property type="match status" value="1"/>
</dbReference>
<evidence type="ECO:0000313" key="3">
    <source>
        <dbReference type="Proteomes" id="UP000217528"/>
    </source>
</evidence>
<dbReference type="Gene3D" id="3.40.50.2000">
    <property type="entry name" value="Glycogen Phosphorylase B"/>
    <property type="match status" value="2"/>
</dbReference>
<sequence>MTHILLISHDIPSMSVGATIPIYHMIKNLSTQYDITLVCFNSKKYDIKPLEKHLSNIILLDNPVYDSFKDQFTYTFKNMLSYDNIKMRSFFNYYYHPKMSEIIKDTLRCNEYDIIITDMPMAFYVKNIKKPKIVYAFDAVGDYNHHMAKKATSIQSKLYWYLNYMKIHQYEKCYNKFDECIVVNNKDKKLLERFIKTPVSVVANGVDIEYFKNKNNRRIRQLVFVGDMSTPPNNDAVRYFVDEIYPLILREVNIPLKIIGRNPTDYIKSLDDDPNITVTGSVDDIRKHLNPGSIFITPMISGTGIKNKILEAMSMSLSVVSTRTGISGINAVNGHDFLLADTPEEFKDAILRLIYDDNLNRRIAENARVYVKNNYSWINASNKIIHLIKKNIK</sequence>
<dbReference type="RefSeq" id="WP_170104098.1">
    <property type="nucleotide sequence ID" value="NZ_LMVN01000007.1"/>
</dbReference>
<keyword evidence="2" id="KW-0808">Transferase</keyword>
<organism evidence="1 3">
    <name type="scientific">Methanosphaera cuniculi</name>
    <dbReference type="NCBI Taxonomy" id="1077256"/>
    <lineage>
        <taxon>Archaea</taxon>
        <taxon>Methanobacteriati</taxon>
        <taxon>Methanobacteriota</taxon>
        <taxon>Methanomada group</taxon>
        <taxon>Methanobacteria</taxon>
        <taxon>Methanobacteriales</taxon>
        <taxon>Methanobacteriaceae</taxon>
        <taxon>Methanosphaera</taxon>
    </lineage>
</organism>
<reference evidence="2 4" key="1">
    <citation type="submission" date="2016-04" db="EMBL/GenBank/DDBJ databases">
        <title>Genome sequence of Methanosphaera cuniculi DSM 4103.</title>
        <authorList>
            <person name="Poehlein A."/>
            <person name="Seedorf H."/>
            <person name="Daniel R."/>
        </authorList>
    </citation>
    <scope>NUCLEOTIDE SEQUENCE [LARGE SCALE GENOMIC DNA]</scope>
    <source>
        <strain evidence="2 4">DSM 4103</strain>
    </source>
</reference>
<evidence type="ECO:0000313" key="2">
    <source>
        <dbReference type="EMBL" id="PWL07991.1"/>
    </source>
</evidence>
<proteinExistence type="predicted"/>
<gene>
    <name evidence="1" type="ORF">ASJ82_02545</name>
    <name evidence="2" type="ORF">MSCUN_12340</name>
</gene>
<reference evidence="1 3" key="2">
    <citation type="journal article" date="2017" name="BMC Genomics">
        <title>Genomic analysis of methanogenic archaea reveals a shift towards energy conservation.</title>
        <authorList>
            <person name="Gilmore S.P."/>
            <person name="Henske J.K."/>
            <person name="Sexton J.A."/>
            <person name="Solomon K.V."/>
            <person name="Seppala S."/>
            <person name="Yoo J.I."/>
            <person name="Huyett L.M."/>
            <person name="Pressman A."/>
            <person name="Cogan J.Z."/>
            <person name="Kivenson V."/>
            <person name="Peng X."/>
            <person name="Tan Y."/>
            <person name="Valentine D.L."/>
            <person name="O'Malley M.A."/>
        </authorList>
    </citation>
    <scope>NUCLEOTIDE SEQUENCE [LARGE SCALE GENOMIC DNA]</scope>
    <source>
        <strain evidence="1 3">1R-7</strain>
    </source>
</reference>
<accession>A0A2A2HEL3</accession>